<gene>
    <name evidence="2" type="ORF">CPB83DRAFT_837741</name>
</gene>
<proteinExistence type="predicted"/>
<dbReference type="Proteomes" id="UP000807306">
    <property type="component" value="Unassembled WGS sequence"/>
</dbReference>
<reference evidence="2" key="1">
    <citation type="submission" date="2020-11" db="EMBL/GenBank/DDBJ databases">
        <authorList>
            <consortium name="DOE Joint Genome Institute"/>
            <person name="Ahrendt S."/>
            <person name="Riley R."/>
            <person name="Andreopoulos W."/>
            <person name="Labutti K."/>
            <person name="Pangilinan J."/>
            <person name="Ruiz-Duenas F.J."/>
            <person name="Barrasa J.M."/>
            <person name="Sanchez-Garcia M."/>
            <person name="Camarero S."/>
            <person name="Miyauchi S."/>
            <person name="Serrano A."/>
            <person name="Linde D."/>
            <person name="Babiker R."/>
            <person name="Drula E."/>
            <person name="Ayuso-Fernandez I."/>
            <person name="Pacheco R."/>
            <person name="Padilla G."/>
            <person name="Ferreira P."/>
            <person name="Barriuso J."/>
            <person name="Kellner H."/>
            <person name="Castanera R."/>
            <person name="Alfaro M."/>
            <person name="Ramirez L."/>
            <person name="Pisabarro A.G."/>
            <person name="Kuo A."/>
            <person name="Tritt A."/>
            <person name="Lipzen A."/>
            <person name="He G."/>
            <person name="Yan M."/>
            <person name="Ng V."/>
            <person name="Cullen D."/>
            <person name="Martin F."/>
            <person name="Rosso M.-N."/>
            <person name="Henrissat B."/>
            <person name="Hibbett D."/>
            <person name="Martinez A.T."/>
            <person name="Grigoriev I.V."/>
        </authorList>
    </citation>
    <scope>NUCLEOTIDE SEQUENCE</scope>
    <source>
        <strain evidence="2">CBS 506.95</strain>
    </source>
</reference>
<feature type="region of interest" description="Disordered" evidence="1">
    <location>
        <begin position="1"/>
        <end position="27"/>
    </location>
</feature>
<dbReference type="AlphaFoldDB" id="A0A9P6JMA0"/>
<comment type="caution">
    <text evidence="2">The sequence shown here is derived from an EMBL/GenBank/DDBJ whole genome shotgun (WGS) entry which is preliminary data.</text>
</comment>
<dbReference type="EMBL" id="MU157877">
    <property type="protein sequence ID" value="KAF9525931.1"/>
    <property type="molecule type" value="Genomic_DNA"/>
</dbReference>
<name>A0A9P6JMA0_9AGAR</name>
<protein>
    <submittedName>
        <fullName evidence="2">Uncharacterized protein</fullName>
    </submittedName>
</protein>
<evidence type="ECO:0000256" key="1">
    <source>
        <dbReference type="SAM" id="MobiDB-lite"/>
    </source>
</evidence>
<keyword evidence="3" id="KW-1185">Reference proteome</keyword>
<accession>A0A9P6JMA0</accession>
<sequence>MRWKSLLQSDKDMRRMSGIRKRVGESPGTAKVLNPRTVWEILAPLNAVYGAQSVKDKKRRTRTSWTGRGIRMGAEHRQTVIGALREIEDKIIRDRKTRVFQRMKPELGDIWQTTGWKSMAEQERSREEVKAERKESMLKGEHRRGLCEHPDTVAPWDLLEVWT</sequence>
<organism evidence="2 3">
    <name type="scientific">Crepidotus variabilis</name>
    <dbReference type="NCBI Taxonomy" id="179855"/>
    <lineage>
        <taxon>Eukaryota</taxon>
        <taxon>Fungi</taxon>
        <taxon>Dikarya</taxon>
        <taxon>Basidiomycota</taxon>
        <taxon>Agaricomycotina</taxon>
        <taxon>Agaricomycetes</taxon>
        <taxon>Agaricomycetidae</taxon>
        <taxon>Agaricales</taxon>
        <taxon>Agaricineae</taxon>
        <taxon>Crepidotaceae</taxon>
        <taxon>Crepidotus</taxon>
    </lineage>
</organism>
<evidence type="ECO:0000313" key="2">
    <source>
        <dbReference type="EMBL" id="KAF9525931.1"/>
    </source>
</evidence>
<evidence type="ECO:0000313" key="3">
    <source>
        <dbReference type="Proteomes" id="UP000807306"/>
    </source>
</evidence>